<dbReference type="InterPro" id="IPR036875">
    <property type="entry name" value="Znf_CCHC_sf"/>
</dbReference>
<gene>
    <name evidence="2" type="ORF">Tci_012573</name>
</gene>
<sequence>MSEALIGLPIERDLNFTSKKNDLNTLNFFDNQWTNDLDDGERDNRDGGCINFSSANPAVDSASADTVPTVAPNASTSSKSTNTSENANTNNEDRTVDGQYVRSSNKNFFMPHKFDDYVIDGKVKYGINTIANYSNLSVENFSCITSHNKSVEPRNVKEAVLDPKRNTLVEYMILFGADNHPPMLDKELLRFYCFGISSGDDSIACLNKAMVFLTDVASSRVTVQQVQGRQWQNYSGTTYKGNSMSSKGNTTSRQERVVKCYNYQGEGHMARQCTQPKRQRNDAWYKEKAMLAEAQEARQILDEEQLAFLEDP</sequence>
<dbReference type="SUPFAM" id="SSF57756">
    <property type="entry name" value="Retrovirus zinc finger-like domains"/>
    <property type="match status" value="1"/>
</dbReference>
<evidence type="ECO:0000256" key="1">
    <source>
        <dbReference type="SAM" id="MobiDB-lite"/>
    </source>
</evidence>
<evidence type="ECO:0000313" key="2">
    <source>
        <dbReference type="EMBL" id="GEU40595.1"/>
    </source>
</evidence>
<protein>
    <recommendedName>
        <fullName evidence="3">CCHC-type domain-containing protein</fullName>
    </recommendedName>
</protein>
<comment type="caution">
    <text evidence="2">The sequence shown here is derived from an EMBL/GenBank/DDBJ whole genome shotgun (WGS) entry which is preliminary data.</text>
</comment>
<evidence type="ECO:0008006" key="3">
    <source>
        <dbReference type="Google" id="ProtNLM"/>
    </source>
</evidence>
<name>A0A6L2JXK4_TANCI</name>
<dbReference type="GO" id="GO:0008270">
    <property type="term" value="F:zinc ion binding"/>
    <property type="evidence" value="ECO:0007669"/>
    <property type="project" value="InterPro"/>
</dbReference>
<feature type="compositionally biased region" description="Low complexity" evidence="1">
    <location>
        <begin position="73"/>
        <end position="90"/>
    </location>
</feature>
<proteinExistence type="predicted"/>
<dbReference type="GO" id="GO:0003676">
    <property type="term" value="F:nucleic acid binding"/>
    <property type="evidence" value="ECO:0007669"/>
    <property type="project" value="InterPro"/>
</dbReference>
<feature type="region of interest" description="Disordered" evidence="1">
    <location>
        <begin position="59"/>
        <end position="94"/>
    </location>
</feature>
<dbReference type="Gene3D" id="4.10.60.10">
    <property type="entry name" value="Zinc finger, CCHC-type"/>
    <property type="match status" value="1"/>
</dbReference>
<reference evidence="2" key="1">
    <citation type="journal article" date="2019" name="Sci. Rep.">
        <title>Draft genome of Tanacetum cinerariifolium, the natural source of mosquito coil.</title>
        <authorList>
            <person name="Yamashiro T."/>
            <person name="Shiraishi A."/>
            <person name="Satake H."/>
            <person name="Nakayama K."/>
        </authorList>
    </citation>
    <scope>NUCLEOTIDE SEQUENCE</scope>
</reference>
<dbReference type="EMBL" id="BKCJ010001323">
    <property type="protein sequence ID" value="GEU40595.1"/>
    <property type="molecule type" value="Genomic_DNA"/>
</dbReference>
<dbReference type="AlphaFoldDB" id="A0A6L2JXK4"/>
<accession>A0A6L2JXK4</accession>
<organism evidence="2">
    <name type="scientific">Tanacetum cinerariifolium</name>
    <name type="common">Dalmatian daisy</name>
    <name type="synonym">Chrysanthemum cinerariifolium</name>
    <dbReference type="NCBI Taxonomy" id="118510"/>
    <lineage>
        <taxon>Eukaryota</taxon>
        <taxon>Viridiplantae</taxon>
        <taxon>Streptophyta</taxon>
        <taxon>Embryophyta</taxon>
        <taxon>Tracheophyta</taxon>
        <taxon>Spermatophyta</taxon>
        <taxon>Magnoliopsida</taxon>
        <taxon>eudicotyledons</taxon>
        <taxon>Gunneridae</taxon>
        <taxon>Pentapetalae</taxon>
        <taxon>asterids</taxon>
        <taxon>campanulids</taxon>
        <taxon>Asterales</taxon>
        <taxon>Asteraceae</taxon>
        <taxon>Asteroideae</taxon>
        <taxon>Anthemideae</taxon>
        <taxon>Anthemidinae</taxon>
        <taxon>Tanacetum</taxon>
    </lineage>
</organism>